<keyword evidence="3" id="KW-0472">Membrane</keyword>
<dbReference type="AlphaFoldDB" id="A0AAD5UJT3"/>
<keyword evidence="4" id="KW-0732">Signal</keyword>
<evidence type="ECO:0000256" key="4">
    <source>
        <dbReference type="SAM" id="SignalP"/>
    </source>
</evidence>
<sequence length="454" mass="48726">MILALFLTAVRADTPNCYALPVDNICGPAYAGYPVDLPVDQWSAFINSTYANITNKITAIAQAAQCDQTLVQQQAQSLQYQVSMACSLFISKTIANGCKVTTDLDQNGPTLCYGNCYAGVNSLNSLLQNSKCQNPNLKVLQDANTYCHQIQTQADSQAPTCVKGATIESTGCGFLGTDIANVQCAGNITDANTKQCCQNYLLSLNGNSGDKSTKIIIVVVSAVVGVCLLVALGIGLYCYRKGRNYDDGPSSLTYDEAQQRRDFYNNATPKYAESPASPYSSAFNQAAVQKPQPVAYSPSNILPAQNANSVVDSAVVNIGTPAIDQIISPATVAGSAVSLETIPEGSKKFKIIHPYSSTMDDELTLLVGKSVYLLKEYDDGWGLAIDPETGAQGALPMVCIEPDFGVAVELTKEEVRISKRLSSIPNLPKEDSKERSKVPFSQYIEELDEINGHK</sequence>
<organism evidence="6 7">
    <name type="scientific">Boothiomyces macroporosus</name>
    <dbReference type="NCBI Taxonomy" id="261099"/>
    <lineage>
        <taxon>Eukaryota</taxon>
        <taxon>Fungi</taxon>
        <taxon>Fungi incertae sedis</taxon>
        <taxon>Chytridiomycota</taxon>
        <taxon>Chytridiomycota incertae sedis</taxon>
        <taxon>Chytridiomycetes</taxon>
        <taxon>Rhizophydiales</taxon>
        <taxon>Terramycetaceae</taxon>
        <taxon>Boothiomyces</taxon>
    </lineage>
</organism>
<feature type="chain" id="PRO_5042259092" description="SH3 domain-containing protein" evidence="4">
    <location>
        <begin position="20"/>
        <end position="454"/>
    </location>
</feature>
<protein>
    <recommendedName>
        <fullName evidence="5">SH3 domain-containing protein</fullName>
    </recommendedName>
</protein>
<evidence type="ECO:0000259" key="5">
    <source>
        <dbReference type="PROSITE" id="PS50002"/>
    </source>
</evidence>
<dbReference type="Proteomes" id="UP001210925">
    <property type="component" value="Unassembled WGS sequence"/>
</dbReference>
<dbReference type="EMBL" id="JADGKB010000014">
    <property type="protein sequence ID" value="KAJ3259956.1"/>
    <property type="molecule type" value="Genomic_DNA"/>
</dbReference>
<feature type="transmembrane region" description="Helical" evidence="3">
    <location>
        <begin position="215"/>
        <end position="239"/>
    </location>
</feature>
<evidence type="ECO:0000313" key="6">
    <source>
        <dbReference type="EMBL" id="KAJ3259956.1"/>
    </source>
</evidence>
<reference evidence="6" key="1">
    <citation type="submission" date="2020-05" db="EMBL/GenBank/DDBJ databases">
        <title>Phylogenomic resolution of chytrid fungi.</title>
        <authorList>
            <person name="Stajich J.E."/>
            <person name="Amses K."/>
            <person name="Simmons R."/>
            <person name="Seto K."/>
            <person name="Myers J."/>
            <person name="Bonds A."/>
            <person name="Quandt C.A."/>
            <person name="Barry K."/>
            <person name="Liu P."/>
            <person name="Grigoriev I."/>
            <person name="Longcore J.E."/>
            <person name="James T.Y."/>
        </authorList>
    </citation>
    <scope>NUCLEOTIDE SEQUENCE</scope>
    <source>
        <strain evidence="6">PLAUS21</strain>
    </source>
</reference>
<keyword evidence="3" id="KW-1133">Transmembrane helix</keyword>
<evidence type="ECO:0000256" key="2">
    <source>
        <dbReference type="PROSITE-ProRule" id="PRU00192"/>
    </source>
</evidence>
<evidence type="ECO:0000256" key="1">
    <source>
        <dbReference type="ARBA" id="ARBA00022443"/>
    </source>
</evidence>
<evidence type="ECO:0000313" key="7">
    <source>
        <dbReference type="Proteomes" id="UP001210925"/>
    </source>
</evidence>
<dbReference type="InterPro" id="IPR036028">
    <property type="entry name" value="SH3-like_dom_sf"/>
</dbReference>
<feature type="domain" description="SH3" evidence="5">
    <location>
        <begin position="344"/>
        <end position="405"/>
    </location>
</feature>
<evidence type="ECO:0000256" key="3">
    <source>
        <dbReference type="SAM" id="Phobius"/>
    </source>
</evidence>
<proteinExistence type="predicted"/>
<keyword evidence="7" id="KW-1185">Reference proteome</keyword>
<dbReference type="SUPFAM" id="SSF50044">
    <property type="entry name" value="SH3-domain"/>
    <property type="match status" value="1"/>
</dbReference>
<comment type="caution">
    <text evidence="6">The sequence shown here is derived from an EMBL/GenBank/DDBJ whole genome shotgun (WGS) entry which is preliminary data.</text>
</comment>
<keyword evidence="3" id="KW-0812">Transmembrane</keyword>
<gene>
    <name evidence="6" type="ORF">HK103_001466</name>
</gene>
<dbReference type="PROSITE" id="PS50002">
    <property type="entry name" value="SH3"/>
    <property type="match status" value="1"/>
</dbReference>
<dbReference type="Gene3D" id="2.30.30.40">
    <property type="entry name" value="SH3 Domains"/>
    <property type="match status" value="1"/>
</dbReference>
<name>A0AAD5UJT3_9FUNG</name>
<dbReference type="InterPro" id="IPR001452">
    <property type="entry name" value="SH3_domain"/>
</dbReference>
<accession>A0AAD5UJT3</accession>
<feature type="signal peptide" evidence="4">
    <location>
        <begin position="1"/>
        <end position="19"/>
    </location>
</feature>
<keyword evidence="1 2" id="KW-0728">SH3 domain</keyword>